<dbReference type="GO" id="GO:0009303">
    <property type="term" value="P:rRNA transcription"/>
    <property type="evidence" value="ECO:0007669"/>
    <property type="project" value="TreeGrafter"/>
</dbReference>
<reference evidence="3" key="1">
    <citation type="submission" date="2016-11" db="EMBL/GenBank/DDBJ databases">
        <authorList>
            <person name="Varghese N."/>
            <person name="Submissions S."/>
        </authorList>
    </citation>
    <scope>NUCLEOTIDE SEQUENCE [LARGE SCALE GENOMIC DNA]</scope>
    <source>
        <strain evidence="3">DSM 10124</strain>
    </source>
</reference>
<evidence type="ECO:0000313" key="3">
    <source>
        <dbReference type="Proteomes" id="UP000184423"/>
    </source>
</evidence>
<dbReference type="SMART" id="SM01058">
    <property type="entry name" value="CarD_TRCF"/>
    <property type="match status" value="1"/>
</dbReference>
<dbReference type="Gene3D" id="1.20.58.1290">
    <property type="entry name" value="CarD-like, C-terminal domain"/>
    <property type="match status" value="1"/>
</dbReference>
<gene>
    <name evidence="2" type="ORF">SAMN02746091_01063</name>
</gene>
<dbReference type="InterPro" id="IPR048792">
    <property type="entry name" value="CarD_C"/>
</dbReference>
<dbReference type="Pfam" id="PF21095">
    <property type="entry name" value="CarD_C"/>
    <property type="match status" value="1"/>
</dbReference>
<dbReference type="PANTHER" id="PTHR38447">
    <property type="entry name" value="TRANSCRIPTION FACTOR YDEB-RELATED"/>
    <property type="match status" value="1"/>
</dbReference>
<dbReference type="InterPro" id="IPR052531">
    <property type="entry name" value="CarD-like_regulator"/>
</dbReference>
<dbReference type="Gene3D" id="2.40.10.170">
    <property type="match status" value="1"/>
</dbReference>
<dbReference type="EMBL" id="FQVG01000015">
    <property type="protein sequence ID" value="SHE76240.1"/>
    <property type="molecule type" value="Genomic_DNA"/>
</dbReference>
<organism evidence="2 3">
    <name type="scientific">Caloramator proteoclasticus DSM 10124</name>
    <dbReference type="NCBI Taxonomy" id="1121262"/>
    <lineage>
        <taxon>Bacteria</taxon>
        <taxon>Bacillati</taxon>
        <taxon>Bacillota</taxon>
        <taxon>Clostridia</taxon>
        <taxon>Eubacteriales</taxon>
        <taxon>Clostridiaceae</taxon>
        <taxon>Caloramator</taxon>
    </lineage>
</organism>
<dbReference type="SUPFAM" id="SSF141259">
    <property type="entry name" value="CarD-like"/>
    <property type="match status" value="1"/>
</dbReference>
<dbReference type="InterPro" id="IPR003711">
    <property type="entry name" value="CarD-like/TRCF_RID"/>
</dbReference>
<dbReference type="Proteomes" id="UP000184423">
    <property type="component" value="Unassembled WGS sequence"/>
</dbReference>
<dbReference type="Pfam" id="PF02559">
    <property type="entry name" value="CarD_TRCF_RID"/>
    <property type="match status" value="1"/>
</dbReference>
<protein>
    <submittedName>
        <fullName evidence="2">Transcriptional regulator, CarD family</fullName>
    </submittedName>
</protein>
<sequence>MFNIGDKIYHPKFGAGTIVNIEEREILKEIKRYYMIKFVIEGIEIMLPVDDNSYKKIRRVIEKEELETIFNKRSGSPKSLPPKWIDRLKLYESILSKGDPYEMADIIRDINFLSQKKQLSKSEEKVLENFILFLSSEISIVLNVSIDEGKQKIINNLLS</sequence>
<keyword evidence="3" id="KW-1185">Reference proteome</keyword>
<evidence type="ECO:0000313" key="2">
    <source>
        <dbReference type="EMBL" id="SHE76240.1"/>
    </source>
</evidence>
<feature type="domain" description="CarD-like/TRCF RNAP-interacting" evidence="1">
    <location>
        <begin position="1"/>
        <end position="111"/>
    </location>
</feature>
<dbReference type="AlphaFoldDB" id="A0A1M4W524"/>
<accession>A0A1M4W524</accession>
<dbReference type="PANTHER" id="PTHR38447:SF1">
    <property type="entry name" value="RNA POLYMERASE-BINDING TRANSCRIPTION FACTOR CARD"/>
    <property type="match status" value="1"/>
</dbReference>
<proteinExistence type="predicted"/>
<name>A0A1M4W524_9CLOT</name>
<dbReference type="InterPro" id="IPR042215">
    <property type="entry name" value="CarD-like_C"/>
</dbReference>
<dbReference type="InterPro" id="IPR036101">
    <property type="entry name" value="CarD-like/TRCF_RID_sf"/>
</dbReference>
<evidence type="ECO:0000259" key="1">
    <source>
        <dbReference type="SMART" id="SM01058"/>
    </source>
</evidence>
<dbReference type="RefSeq" id="WP_027308838.1">
    <property type="nucleotide sequence ID" value="NZ_FQVG01000015.1"/>
</dbReference>